<keyword evidence="1" id="KW-0677">Repeat</keyword>
<keyword evidence="2" id="KW-0040">ANK repeat</keyword>
<dbReference type="PANTHER" id="PTHR24198">
    <property type="entry name" value="ANKYRIN REPEAT AND PROTEIN KINASE DOMAIN-CONTAINING PROTEIN"/>
    <property type="match status" value="1"/>
</dbReference>
<sequence>MCALESGATGVVGLLLETEVVDVDPTSPTQRPLLQQAIEADHIDTIERLLRDLRLDISCRWDYNSPLLASIRAGRDPVTLFVLSHGGLNDTRTPSGESALLLATREGSLAVVKEILKDDKVDVKSIDHQGWNALRWVAREREMEMVRVLLANPRTDFHSVDSDGQSALTVAEDYGQCKMAVLLNQHVERTETRLPPDDSGTLK</sequence>
<dbReference type="SMART" id="SM00248">
    <property type="entry name" value="ANK"/>
    <property type="match status" value="4"/>
</dbReference>
<organism evidence="3 4">
    <name type="scientific">Aspergillus keveii</name>
    <dbReference type="NCBI Taxonomy" id="714993"/>
    <lineage>
        <taxon>Eukaryota</taxon>
        <taxon>Fungi</taxon>
        <taxon>Dikarya</taxon>
        <taxon>Ascomycota</taxon>
        <taxon>Pezizomycotina</taxon>
        <taxon>Eurotiomycetes</taxon>
        <taxon>Eurotiomycetidae</taxon>
        <taxon>Eurotiales</taxon>
        <taxon>Aspergillaceae</taxon>
        <taxon>Aspergillus</taxon>
        <taxon>Aspergillus subgen. Nidulantes</taxon>
    </lineage>
</organism>
<dbReference type="Proteomes" id="UP001610563">
    <property type="component" value="Unassembled WGS sequence"/>
</dbReference>
<dbReference type="Gene3D" id="1.25.40.20">
    <property type="entry name" value="Ankyrin repeat-containing domain"/>
    <property type="match status" value="1"/>
</dbReference>
<dbReference type="SUPFAM" id="SSF48403">
    <property type="entry name" value="Ankyrin repeat"/>
    <property type="match status" value="1"/>
</dbReference>
<evidence type="ECO:0000313" key="3">
    <source>
        <dbReference type="EMBL" id="KAL2786376.1"/>
    </source>
</evidence>
<evidence type="ECO:0000256" key="1">
    <source>
        <dbReference type="ARBA" id="ARBA00022737"/>
    </source>
</evidence>
<accession>A0ABR4FSY4</accession>
<dbReference type="InterPro" id="IPR036770">
    <property type="entry name" value="Ankyrin_rpt-contain_sf"/>
</dbReference>
<proteinExistence type="predicted"/>
<reference evidence="3 4" key="1">
    <citation type="submission" date="2024-07" db="EMBL/GenBank/DDBJ databases">
        <title>Section-level genome sequencing and comparative genomics of Aspergillus sections Usti and Cavernicolus.</title>
        <authorList>
            <consortium name="Lawrence Berkeley National Laboratory"/>
            <person name="Nybo J.L."/>
            <person name="Vesth T.C."/>
            <person name="Theobald S."/>
            <person name="Frisvad J.C."/>
            <person name="Larsen T.O."/>
            <person name="Kjaerboelling I."/>
            <person name="Rothschild-Mancinelli K."/>
            <person name="Lyhne E.K."/>
            <person name="Kogle M.E."/>
            <person name="Barry K."/>
            <person name="Clum A."/>
            <person name="Na H."/>
            <person name="Ledsgaard L."/>
            <person name="Lin J."/>
            <person name="Lipzen A."/>
            <person name="Kuo A."/>
            <person name="Riley R."/>
            <person name="Mondo S."/>
            <person name="Labutti K."/>
            <person name="Haridas S."/>
            <person name="Pangalinan J."/>
            <person name="Salamov A.A."/>
            <person name="Simmons B.A."/>
            <person name="Magnuson J.K."/>
            <person name="Chen J."/>
            <person name="Drula E."/>
            <person name="Henrissat B."/>
            <person name="Wiebenga A."/>
            <person name="Lubbers R.J."/>
            <person name="Gomes A.C."/>
            <person name="Makela M.R."/>
            <person name="Stajich J."/>
            <person name="Grigoriev I.V."/>
            <person name="Mortensen U.H."/>
            <person name="De Vries R.P."/>
            <person name="Baker S.E."/>
            <person name="Andersen M.R."/>
        </authorList>
    </citation>
    <scope>NUCLEOTIDE SEQUENCE [LARGE SCALE GENOMIC DNA]</scope>
    <source>
        <strain evidence="3 4">CBS 209.92</strain>
    </source>
</reference>
<keyword evidence="4" id="KW-1185">Reference proteome</keyword>
<evidence type="ECO:0000256" key="2">
    <source>
        <dbReference type="ARBA" id="ARBA00023043"/>
    </source>
</evidence>
<evidence type="ECO:0000313" key="4">
    <source>
        <dbReference type="Proteomes" id="UP001610563"/>
    </source>
</evidence>
<name>A0ABR4FSY4_9EURO</name>
<dbReference type="Pfam" id="PF12796">
    <property type="entry name" value="Ank_2"/>
    <property type="match status" value="1"/>
</dbReference>
<gene>
    <name evidence="3" type="ORF">BJX66DRAFT_342202</name>
</gene>
<dbReference type="PANTHER" id="PTHR24198:SF165">
    <property type="entry name" value="ANKYRIN REPEAT-CONTAINING PROTEIN-RELATED"/>
    <property type="match status" value="1"/>
</dbReference>
<comment type="caution">
    <text evidence="3">The sequence shown here is derived from an EMBL/GenBank/DDBJ whole genome shotgun (WGS) entry which is preliminary data.</text>
</comment>
<dbReference type="InterPro" id="IPR002110">
    <property type="entry name" value="Ankyrin_rpt"/>
</dbReference>
<dbReference type="EMBL" id="JBFTWV010000119">
    <property type="protein sequence ID" value="KAL2786376.1"/>
    <property type="molecule type" value="Genomic_DNA"/>
</dbReference>
<protein>
    <submittedName>
        <fullName evidence="3">Ankyrin repeat-containing domain protein</fullName>
    </submittedName>
</protein>